<reference evidence="2 3" key="1">
    <citation type="submission" date="2023-01" db="EMBL/GenBank/DDBJ databases">
        <title>Analysis of 21 Apiospora genomes using comparative genomics revels a genus with tremendous synthesis potential of carbohydrate active enzymes and secondary metabolites.</title>
        <authorList>
            <person name="Sorensen T."/>
        </authorList>
    </citation>
    <scope>NUCLEOTIDE SEQUENCE [LARGE SCALE GENOMIC DNA]</scope>
    <source>
        <strain evidence="2 3">CBS 83171</strain>
    </source>
</reference>
<evidence type="ECO:0000313" key="2">
    <source>
        <dbReference type="EMBL" id="KAK8083935.1"/>
    </source>
</evidence>
<keyword evidence="1" id="KW-1133">Transmembrane helix</keyword>
<comment type="caution">
    <text evidence="2">The sequence shown here is derived from an EMBL/GenBank/DDBJ whole genome shotgun (WGS) entry which is preliminary data.</text>
</comment>
<organism evidence="2 3">
    <name type="scientific">Apiospora saccharicola</name>
    <dbReference type="NCBI Taxonomy" id="335842"/>
    <lineage>
        <taxon>Eukaryota</taxon>
        <taxon>Fungi</taxon>
        <taxon>Dikarya</taxon>
        <taxon>Ascomycota</taxon>
        <taxon>Pezizomycotina</taxon>
        <taxon>Sordariomycetes</taxon>
        <taxon>Xylariomycetidae</taxon>
        <taxon>Amphisphaeriales</taxon>
        <taxon>Apiosporaceae</taxon>
        <taxon>Apiospora</taxon>
    </lineage>
</organism>
<evidence type="ECO:0000256" key="1">
    <source>
        <dbReference type="SAM" id="Phobius"/>
    </source>
</evidence>
<dbReference type="Proteomes" id="UP001446871">
    <property type="component" value="Unassembled WGS sequence"/>
</dbReference>
<evidence type="ECO:0000313" key="3">
    <source>
        <dbReference type="Proteomes" id="UP001446871"/>
    </source>
</evidence>
<keyword evidence="1" id="KW-0472">Membrane</keyword>
<accession>A0ABR1WK70</accession>
<keyword evidence="1" id="KW-0812">Transmembrane</keyword>
<keyword evidence="3" id="KW-1185">Reference proteome</keyword>
<feature type="transmembrane region" description="Helical" evidence="1">
    <location>
        <begin position="22"/>
        <end position="42"/>
    </location>
</feature>
<sequence length="192" mass="20623">MSIGGTQMPDEMDHYRKDAMELVGKVLPRGGMAVSILVPLFFTEERPVYFWANLWPSLILVLLTVATWYPLPAPSCEFVLLRIPILLVVASIAAVVLDPIRARPVSAHEQPRLFPTSIGRPSTRAGSPLSSVGSVILARVGGGFTSPPLTEWLSDMSLTVDDIVTGDWETSIAGGSANSDLEADPGGSEHEL</sequence>
<dbReference type="EMBL" id="JAQQWM010000001">
    <property type="protein sequence ID" value="KAK8083935.1"/>
    <property type="molecule type" value="Genomic_DNA"/>
</dbReference>
<name>A0ABR1WK70_9PEZI</name>
<feature type="transmembrane region" description="Helical" evidence="1">
    <location>
        <begin position="78"/>
        <end position="97"/>
    </location>
</feature>
<feature type="transmembrane region" description="Helical" evidence="1">
    <location>
        <begin position="48"/>
        <end position="71"/>
    </location>
</feature>
<protein>
    <submittedName>
        <fullName evidence="2">Uncharacterized protein</fullName>
    </submittedName>
</protein>
<proteinExistence type="predicted"/>
<gene>
    <name evidence="2" type="ORF">PG996_002716</name>
</gene>